<dbReference type="Gene3D" id="2.160.20.10">
    <property type="entry name" value="Single-stranded right-handed beta-helix, Pectin lyase-like"/>
    <property type="match status" value="1"/>
</dbReference>
<feature type="domain" description="Right handed beta helix" evidence="2">
    <location>
        <begin position="121"/>
        <end position="233"/>
    </location>
</feature>
<organism evidence="3 4">
    <name type="scientific">Candidatus Raymondbacteria bacterium RIFOXYD12_FULL_49_13</name>
    <dbReference type="NCBI Taxonomy" id="1817890"/>
    <lineage>
        <taxon>Bacteria</taxon>
        <taxon>Raymondiibacteriota</taxon>
    </lineage>
</organism>
<dbReference type="Pfam" id="PF13229">
    <property type="entry name" value="Beta_helix"/>
    <property type="match status" value="1"/>
</dbReference>
<dbReference type="SUPFAM" id="SSF51126">
    <property type="entry name" value="Pectin lyase-like"/>
    <property type="match status" value="1"/>
</dbReference>
<proteinExistence type="predicted"/>
<protein>
    <recommendedName>
        <fullName evidence="2">Right handed beta helix domain-containing protein</fullName>
    </recommendedName>
</protein>
<accession>A0A1F7F3Y5</accession>
<comment type="caution">
    <text evidence="3">The sequence shown here is derived from an EMBL/GenBank/DDBJ whole genome shotgun (WGS) entry which is preliminary data.</text>
</comment>
<gene>
    <name evidence="3" type="ORF">A2519_14815</name>
</gene>
<dbReference type="EMBL" id="MFYX01000126">
    <property type="protein sequence ID" value="OGK01385.1"/>
    <property type="molecule type" value="Genomic_DNA"/>
</dbReference>
<name>A0A1F7F3Y5_UNCRA</name>
<dbReference type="InterPro" id="IPR012334">
    <property type="entry name" value="Pectin_lyas_fold"/>
</dbReference>
<reference evidence="3 4" key="1">
    <citation type="journal article" date="2016" name="Nat. Commun.">
        <title>Thousands of microbial genomes shed light on interconnected biogeochemical processes in an aquifer system.</title>
        <authorList>
            <person name="Anantharaman K."/>
            <person name="Brown C.T."/>
            <person name="Hug L.A."/>
            <person name="Sharon I."/>
            <person name="Castelle C.J."/>
            <person name="Probst A.J."/>
            <person name="Thomas B.C."/>
            <person name="Singh A."/>
            <person name="Wilkins M.J."/>
            <person name="Karaoz U."/>
            <person name="Brodie E.L."/>
            <person name="Williams K.H."/>
            <person name="Hubbard S.S."/>
            <person name="Banfield J.F."/>
        </authorList>
    </citation>
    <scope>NUCLEOTIDE SEQUENCE [LARGE SCALE GENOMIC DNA]</scope>
</reference>
<feature type="signal peptide" evidence="1">
    <location>
        <begin position="1"/>
        <end position="20"/>
    </location>
</feature>
<sequence>MPNKLCVALAAVFLWLPAAAEVKICGIQKDDLNFKQENNPYIITGDVILRKWTLWNINPGVVIKIANPPVCHHDSGFADTLFKRDLITIHVLGSFQCVGGSANRIVIEPLNPVSEGGVAWNGIVFDGTSKDYTKLFYANISGARCAVRIINSSLVVRNCILQKNQTAIFCDALCKSLIYNNDIVNNFSTGILIRKASPSIQNNLIVGNLTGLWSDRTSAFTAEYNDFWDNKDGDFLNCPPSLGIKAKKNKRGDSCDKDFNIFFNPVFFGSAAHKDSIDRDFKLATDTAKADVADKKLSRVIVQTVPDSIKKANLLNKPHVKWQLSPYSRLIDAGNPKSSFKDMDGTANDIGVLGGAEFSDN</sequence>
<evidence type="ECO:0000256" key="1">
    <source>
        <dbReference type="SAM" id="SignalP"/>
    </source>
</evidence>
<evidence type="ECO:0000313" key="4">
    <source>
        <dbReference type="Proteomes" id="UP000179243"/>
    </source>
</evidence>
<keyword evidence="1" id="KW-0732">Signal</keyword>
<feature type="chain" id="PRO_5009528380" description="Right handed beta helix domain-containing protein" evidence="1">
    <location>
        <begin position="21"/>
        <end position="361"/>
    </location>
</feature>
<evidence type="ECO:0000313" key="3">
    <source>
        <dbReference type="EMBL" id="OGK01385.1"/>
    </source>
</evidence>
<dbReference type="InterPro" id="IPR011050">
    <property type="entry name" value="Pectin_lyase_fold/virulence"/>
</dbReference>
<evidence type="ECO:0000259" key="2">
    <source>
        <dbReference type="Pfam" id="PF13229"/>
    </source>
</evidence>
<dbReference type="InterPro" id="IPR039448">
    <property type="entry name" value="Beta_helix"/>
</dbReference>
<dbReference type="AlphaFoldDB" id="A0A1F7F3Y5"/>
<dbReference type="Proteomes" id="UP000179243">
    <property type="component" value="Unassembled WGS sequence"/>
</dbReference>